<dbReference type="Pfam" id="PF07793">
    <property type="entry name" value="DUF1631"/>
    <property type="match status" value="1"/>
</dbReference>
<evidence type="ECO:0000313" key="2">
    <source>
        <dbReference type="EMBL" id="QQD19097.1"/>
    </source>
</evidence>
<feature type="region of interest" description="Disordered" evidence="1">
    <location>
        <begin position="641"/>
        <end position="677"/>
    </location>
</feature>
<dbReference type="InterPro" id="IPR012434">
    <property type="entry name" value="DUF1631"/>
</dbReference>
<sequence length="771" mass="85054">MMVEESRNNVVEMPGRPAKTEELPASLSALRDVAARFLSARVVAVLDDVDDTLFDMADEAANAKEQHVYFDSMRELRVQRDNIEAAFARAFNDEFERAFARNGNSSALERGQATLKLLESEALEELVALEGIAKKTERRYLKEVWTLCTAWRHFTGGPVMDAADLPLGPAKITQALGDACRQANIDIKARLVLFKQFETQLLRQYDQLFEELVPELEKQGISVSSLAEEIQRPVKSKSASPKKQRESEADAEADVQAAESSAQQQHESASAELVGSLAEAIDRLLTQEESKRGAGLLSKPSFLMALQDMQKEQLAQLDSQKKVGDKGYDLAGLEDRLLTRLDAVNRVAANDASALAAEHDQSTIQLVGALFQYMLQGETLAEPLKALIANLQVPILKTAMLDKNFIGHEEHPARKLLSAIVSSGIAWSPTSSLDKDPLYNKVQEVVLKVLSDFGVDTQIFVDLNEDFEKFQGKAQRRAELLAQRTVDAEGGKATAETARGYINGLLDQKLANGDHPAVVEKVLREGWSKVLFLSYVQHGPASERFRSDASFIDRLLWSVAPSDDPGHRSELISALPVLVETLRLGFNRVSLNNFDTSQWFEQLERLHLAKLNRQPAAPPKATGATSLADLDRELEALDSDGEPAVSAAPVRHSVPVPPRANEGADATAPAADGSEDPVSRLIDNLRVGNWVDIKQDNGKSLRCRLAAVINGIGKYIFVNRAGVKVAEYNRDTLGEAIRQHQFQLIEDDRLFDRALESVISNLREMKDKPLS</sequence>
<protein>
    <submittedName>
        <fullName evidence="2">DUF1631 domain-containing protein</fullName>
    </submittedName>
</protein>
<dbReference type="AlphaFoldDB" id="A0A7T4R2H4"/>
<organism evidence="2 3">
    <name type="scientific">Spongiibacter nanhainus</name>
    <dbReference type="NCBI Taxonomy" id="2794344"/>
    <lineage>
        <taxon>Bacteria</taxon>
        <taxon>Pseudomonadati</taxon>
        <taxon>Pseudomonadota</taxon>
        <taxon>Gammaproteobacteria</taxon>
        <taxon>Cellvibrionales</taxon>
        <taxon>Spongiibacteraceae</taxon>
        <taxon>Spongiibacter</taxon>
    </lineage>
</organism>
<gene>
    <name evidence="2" type="ORF">I6N98_04375</name>
</gene>
<reference evidence="2 3" key="1">
    <citation type="submission" date="2020-12" db="EMBL/GenBank/DDBJ databases">
        <authorList>
            <person name="Shan Y."/>
        </authorList>
    </citation>
    <scope>NUCLEOTIDE SEQUENCE [LARGE SCALE GENOMIC DNA]</scope>
    <source>
        <strain evidence="3">csc3.9</strain>
    </source>
</reference>
<evidence type="ECO:0000256" key="1">
    <source>
        <dbReference type="SAM" id="MobiDB-lite"/>
    </source>
</evidence>
<dbReference type="EMBL" id="CP066167">
    <property type="protein sequence ID" value="QQD19097.1"/>
    <property type="molecule type" value="Genomic_DNA"/>
</dbReference>
<feature type="compositionally biased region" description="Low complexity" evidence="1">
    <location>
        <begin position="254"/>
        <end position="269"/>
    </location>
</feature>
<evidence type="ECO:0000313" key="3">
    <source>
        <dbReference type="Proteomes" id="UP000596063"/>
    </source>
</evidence>
<dbReference type="Proteomes" id="UP000596063">
    <property type="component" value="Chromosome"/>
</dbReference>
<dbReference type="RefSeq" id="WP_198570582.1">
    <property type="nucleotide sequence ID" value="NZ_CP066167.1"/>
</dbReference>
<dbReference type="KEGG" id="snan:I6N98_04375"/>
<accession>A0A7T4R2H4</accession>
<proteinExistence type="predicted"/>
<name>A0A7T4R2H4_9GAMM</name>
<keyword evidence="3" id="KW-1185">Reference proteome</keyword>
<feature type="region of interest" description="Disordered" evidence="1">
    <location>
        <begin position="232"/>
        <end position="269"/>
    </location>
</feature>